<dbReference type="AlphaFoldDB" id="A0A8B6M735"/>
<evidence type="ECO:0000313" key="7">
    <source>
        <dbReference type="Proteomes" id="UP000485880"/>
    </source>
</evidence>
<protein>
    <submittedName>
        <fullName evidence="6">MarR family transcriptional regulator for hemolysin (Modular protein)</fullName>
    </submittedName>
</protein>
<evidence type="ECO:0000256" key="2">
    <source>
        <dbReference type="ARBA" id="ARBA00023125"/>
    </source>
</evidence>
<evidence type="ECO:0000313" key="6">
    <source>
        <dbReference type="EMBL" id="VTZ50680.1"/>
    </source>
</evidence>
<evidence type="ECO:0000256" key="4">
    <source>
        <dbReference type="SAM" id="MobiDB-lite"/>
    </source>
</evidence>
<feature type="region of interest" description="Disordered" evidence="4">
    <location>
        <begin position="1"/>
        <end position="21"/>
    </location>
</feature>
<evidence type="ECO:0000259" key="5">
    <source>
        <dbReference type="PROSITE" id="PS50995"/>
    </source>
</evidence>
<dbReference type="PANTHER" id="PTHR33164">
    <property type="entry name" value="TRANSCRIPTIONAL REGULATOR, MARR FAMILY"/>
    <property type="match status" value="1"/>
</dbReference>
<dbReference type="Proteomes" id="UP000485880">
    <property type="component" value="Unassembled WGS sequence"/>
</dbReference>
<dbReference type="SUPFAM" id="SSF46785">
    <property type="entry name" value="Winged helix' DNA-binding domain"/>
    <property type="match status" value="1"/>
</dbReference>
<feature type="domain" description="HTH marR-type" evidence="5">
    <location>
        <begin position="17"/>
        <end position="161"/>
    </location>
</feature>
<name>A0A8B6M735_METTU</name>
<dbReference type="InterPro" id="IPR036390">
    <property type="entry name" value="WH_DNA-bd_sf"/>
</dbReference>
<dbReference type="InterPro" id="IPR000835">
    <property type="entry name" value="HTH_MarR-typ"/>
</dbReference>
<dbReference type="GO" id="GO:0003700">
    <property type="term" value="F:DNA-binding transcription factor activity"/>
    <property type="evidence" value="ECO:0007669"/>
    <property type="project" value="InterPro"/>
</dbReference>
<gene>
    <name evidence="6" type="ORF">MPC4_270041</name>
</gene>
<evidence type="ECO:0000256" key="1">
    <source>
        <dbReference type="ARBA" id="ARBA00023015"/>
    </source>
</evidence>
<reference evidence="6 7" key="1">
    <citation type="submission" date="2019-05" db="EMBL/GenBank/DDBJ databases">
        <authorList>
            <person name="Farhan Ul Haque M."/>
        </authorList>
    </citation>
    <scope>NUCLEOTIDE SEQUENCE [LARGE SCALE GENOMIC DNA]</scope>
    <source>
        <strain evidence="6">2</strain>
    </source>
</reference>
<keyword evidence="3" id="KW-0804">Transcription</keyword>
<dbReference type="InterPro" id="IPR036388">
    <property type="entry name" value="WH-like_DNA-bd_sf"/>
</dbReference>
<comment type="caution">
    <text evidence="6">The sequence shown here is derived from an EMBL/GenBank/DDBJ whole genome shotgun (WGS) entry which is preliminary data.</text>
</comment>
<dbReference type="Gene3D" id="1.10.10.10">
    <property type="entry name" value="Winged helix-like DNA-binding domain superfamily/Winged helix DNA-binding domain"/>
    <property type="match status" value="1"/>
</dbReference>
<sequence>MNADSPGKRSRVSSRTRNSLSKDLSQLRQAYTHALLLAGRHWRRAADAVVKQYGLSDATAHPLVLIARLDDEPRQNALAEAMGVEGPTLVRLLDQLCSADLIIRREDPMDRRAKVLSLTASGQAVVAKIEAELSTLRETVFANVSAADLKASLRVFQALQDLTRTIDEAANDAGGP</sequence>
<keyword evidence="1" id="KW-0805">Transcription regulation</keyword>
<dbReference type="SMART" id="SM00347">
    <property type="entry name" value="HTH_MARR"/>
    <property type="match status" value="1"/>
</dbReference>
<dbReference type="Pfam" id="PF12802">
    <property type="entry name" value="MarR_2"/>
    <property type="match status" value="1"/>
</dbReference>
<accession>A0A8B6M735</accession>
<dbReference type="GO" id="GO:0006950">
    <property type="term" value="P:response to stress"/>
    <property type="evidence" value="ECO:0007669"/>
    <property type="project" value="TreeGrafter"/>
</dbReference>
<organism evidence="6 7">
    <name type="scientific">Methylocella tundrae</name>
    <dbReference type="NCBI Taxonomy" id="227605"/>
    <lineage>
        <taxon>Bacteria</taxon>
        <taxon>Pseudomonadati</taxon>
        <taxon>Pseudomonadota</taxon>
        <taxon>Alphaproteobacteria</taxon>
        <taxon>Hyphomicrobiales</taxon>
        <taxon>Beijerinckiaceae</taxon>
        <taxon>Methylocella</taxon>
    </lineage>
</organism>
<dbReference type="PANTHER" id="PTHR33164:SF64">
    <property type="entry name" value="TRANSCRIPTIONAL REGULATOR SLYA"/>
    <property type="match status" value="1"/>
</dbReference>
<dbReference type="InterPro" id="IPR039422">
    <property type="entry name" value="MarR/SlyA-like"/>
</dbReference>
<dbReference type="GO" id="GO:0003677">
    <property type="term" value="F:DNA binding"/>
    <property type="evidence" value="ECO:0007669"/>
    <property type="project" value="UniProtKB-KW"/>
</dbReference>
<dbReference type="EMBL" id="CABFMQ020000084">
    <property type="protein sequence ID" value="VTZ50680.1"/>
    <property type="molecule type" value="Genomic_DNA"/>
</dbReference>
<dbReference type="PROSITE" id="PS50995">
    <property type="entry name" value="HTH_MARR_2"/>
    <property type="match status" value="1"/>
</dbReference>
<dbReference type="PRINTS" id="PR00598">
    <property type="entry name" value="HTHMARR"/>
</dbReference>
<keyword evidence="7" id="KW-1185">Reference proteome</keyword>
<evidence type="ECO:0000256" key="3">
    <source>
        <dbReference type="ARBA" id="ARBA00023163"/>
    </source>
</evidence>
<keyword evidence="2" id="KW-0238">DNA-binding</keyword>
<proteinExistence type="predicted"/>